<evidence type="ECO:0000313" key="1">
    <source>
        <dbReference type="EMBL" id="UJG44429.1"/>
    </source>
</evidence>
<name>A0A9Y1FQ55_9ARCH</name>
<sequence>MSNSNLKVKPGDIKINNSIINFSFLYPLDFSQLFRIFNEAGYEAVMPILKDKGFQPFINIVDTEKFRLNYYPEKKLLELISDSKNISEVFSEIIDTIQLSDYNILNNLTYCEIVSRTLNIESEEWKTKLKDINVDFINKFAEIFNFKKLNVNRIGFTNSLDPLTVNWFGVNILPVNALGENYYTFEIVYRSDNIDSFRNFLKSLKDNSDKSIFGDKSG</sequence>
<dbReference type="Proteomes" id="UP001200513">
    <property type="component" value="Chromosome"/>
</dbReference>
<dbReference type="EMBL" id="CP084167">
    <property type="protein sequence ID" value="UJG44429.1"/>
    <property type="molecule type" value="Genomic_DNA"/>
</dbReference>
<reference evidence="1" key="1">
    <citation type="journal article" date="2022" name="Nat. Microbiol.">
        <title>Unique mobile elements and scalable gene flow at the prokaryote-eukaryote boundary revealed by circularized Asgard archaea genomes.</title>
        <authorList>
            <person name="Wu F."/>
            <person name="Speth D.R."/>
            <person name="Philosof A."/>
            <person name="Cremiere A."/>
            <person name="Narayanan A."/>
            <person name="Barco R.A."/>
            <person name="Connon S.A."/>
            <person name="Amend J.P."/>
            <person name="Antoshechkin I.A."/>
            <person name="Orphan V.J."/>
        </authorList>
    </citation>
    <scope>NUCLEOTIDE SEQUENCE</scope>
    <source>
        <strain evidence="1">PR6</strain>
    </source>
</reference>
<gene>
    <name evidence="1" type="ORF">K9W46_04420</name>
</gene>
<organism evidence="1">
    <name type="scientific">Candidatus Heimdallarchaeum endolithica</name>
    <dbReference type="NCBI Taxonomy" id="2876572"/>
    <lineage>
        <taxon>Archaea</taxon>
        <taxon>Promethearchaeati</taxon>
        <taxon>Candidatus Heimdallarchaeota</taxon>
        <taxon>Candidatus Heimdallarchaeia (ex Rinke et al. 2021) (nom. nud.)</taxon>
        <taxon>Candidatus Heimdallarchaeales</taxon>
        <taxon>Candidatus Heimdallarchaeaceae</taxon>
        <taxon>Candidatus Heimdallarchaeum</taxon>
    </lineage>
</organism>
<proteinExistence type="predicted"/>
<accession>A0A9Y1FQ55</accession>
<dbReference type="AlphaFoldDB" id="A0A9Y1FQ55"/>
<protein>
    <submittedName>
        <fullName evidence="1">Uncharacterized protein</fullName>
    </submittedName>
</protein>